<dbReference type="AlphaFoldDB" id="A0A8J3AV16"/>
<proteinExistence type="predicted"/>
<evidence type="ECO:0000313" key="3">
    <source>
        <dbReference type="Proteomes" id="UP000642180"/>
    </source>
</evidence>
<dbReference type="RefSeq" id="WP_188379906.1">
    <property type="nucleotide sequence ID" value="NZ_BMDI01000001.1"/>
</dbReference>
<dbReference type="CDD" id="cd12797">
    <property type="entry name" value="M23_peptidase"/>
    <property type="match status" value="1"/>
</dbReference>
<dbReference type="InterPro" id="IPR011055">
    <property type="entry name" value="Dup_hybrid_motif"/>
</dbReference>
<gene>
    <name evidence="2" type="ORF">GCM10008066_07180</name>
</gene>
<evidence type="ECO:0000313" key="2">
    <source>
        <dbReference type="EMBL" id="GGI17081.1"/>
    </source>
</evidence>
<dbReference type="SUPFAM" id="SSF51261">
    <property type="entry name" value="Duplicated hybrid motif"/>
    <property type="match status" value="1"/>
</dbReference>
<dbReference type="PANTHER" id="PTHR21666:SF268">
    <property type="entry name" value="PEPTIDASE M23 DOMAIN-CONTAINING PROTEIN"/>
    <property type="match status" value="1"/>
</dbReference>
<reference evidence="3" key="1">
    <citation type="journal article" date="2019" name="Int. J. Syst. Evol. Microbiol.">
        <title>The Global Catalogue of Microorganisms (GCM) 10K type strain sequencing project: providing services to taxonomists for standard genome sequencing and annotation.</title>
        <authorList>
            <consortium name="The Broad Institute Genomics Platform"/>
            <consortium name="The Broad Institute Genome Sequencing Center for Infectious Disease"/>
            <person name="Wu L."/>
            <person name="Ma J."/>
        </authorList>
    </citation>
    <scope>NUCLEOTIDE SEQUENCE [LARGE SCALE GENOMIC DNA]</scope>
    <source>
        <strain evidence="3">CCM 2767</strain>
    </source>
</reference>
<dbReference type="EMBL" id="BMDI01000001">
    <property type="protein sequence ID" value="GGI17081.1"/>
    <property type="molecule type" value="Genomic_DNA"/>
</dbReference>
<evidence type="ECO:0000259" key="1">
    <source>
        <dbReference type="Pfam" id="PF01551"/>
    </source>
</evidence>
<organism evidence="2 3">
    <name type="scientific">Oxalicibacterium faecigallinarum</name>
    <dbReference type="NCBI Taxonomy" id="573741"/>
    <lineage>
        <taxon>Bacteria</taxon>
        <taxon>Pseudomonadati</taxon>
        <taxon>Pseudomonadota</taxon>
        <taxon>Betaproteobacteria</taxon>
        <taxon>Burkholderiales</taxon>
        <taxon>Oxalobacteraceae</taxon>
        <taxon>Oxalicibacterium</taxon>
    </lineage>
</organism>
<name>A0A8J3AV16_9BURK</name>
<dbReference type="GO" id="GO:0004222">
    <property type="term" value="F:metalloendopeptidase activity"/>
    <property type="evidence" value="ECO:0007669"/>
    <property type="project" value="TreeGrafter"/>
</dbReference>
<dbReference type="Gene3D" id="2.70.70.10">
    <property type="entry name" value="Glucose Permease (Domain IIA)"/>
    <property type="match status" value="1"/>
</dbReference>
<dbReference type="InterPro" id="IPR016047">
    <property type="entry name" value="M23ase_b-sheet_dom"/>
</dbReference>
<comment type="caution">
    <text evidence="2">The sequence shown here is derived from an EMBL/GenBank/DDBJ whole genome shotgun (WGS) entry which is preliminary data.</text>
</comment>
<dbReference type="Pfam" id="PF01551">
    <property type="entry name" value="Peptidase_M23"/>
    <property type="match status" value="1"/>
</dbReference>
<keyword evidence="3" id="KW-1185">Reference proteome</keyword>
<dbReference type="PANTHER" id="PTHR21666">
    <property type="entry name" value="PEPTIDASE-RELATED"/>
    <property type="match status" value="1"/>
</dbReference>
<sequence>MTQTTHFPVKPRTSRWRTVIVWGLLLFLGWLAWPHLPPISKTPFYIVKLSMMEAPMSLPIPVDGVTEKQLRDTWNASRSGGRVHEGIDIFAKRGTPVRSTTEGIVTSVGTNNLGGKVVWVLGPAGQRHYYAHLDDYADIKTGDRVVPGTMLGMVGNTGNARGTPPHLHYGIYKNGAFNPYPLLKPEASGPVTP</sequence>
<dbReference type="InterPro" id="IPR050570">
    <property type="entry name" value="Cell_wall_metabolism_enzyme"/>
</dbReference>
<dbReference type="Proteomes" id="UP000642180">
    <property type="component" value="Unassembled WGS sequence"/>
</dbReference>
<accession>A0A8J3AV16</accession>
<protein>
    <submittedName>
        <fullName evidence="2">Peptidase M23</fullName>
    </submittedName>
</protein>
<feature type="domain" description="M23ase beta-sheet core" evidence="1">
    <location>
        <begin position="83"/>
        <end position="175"/>
    </location>
</feature>